<accession>A0AAV0XS72</accession>
<gene>
    <name evidence="2" type="ORF">MEUPH1_LOCUS25365</name>
</gene>
<dbReference type="EMBL" id="CARXXK010000905">
    <property type="protein sequence ID" value="CAI6371350.1"/>
    <property type="molecule type" value="Genomic_DNA"/>
</dbReference>
<dbReference type="Proteomes" id="UP001160148">
    <property type="component" value="Unassembled WGS sequence"/>
</dbReference>
<protein>
    <submittedName>
        <fullName evidence="2">Uncharacterized protein</fullName>
    </submittedName>
</protein>
<proteinExistence type="predicted"/>
<reference evidence="2 3" key="1">
    <citation type="submission" date="2023-01" db="EMBL/GenBank/DDBJ databases">
        <authorList>
            <person name="Whitehead M."/>
        </authorList>
    </citation>
    <scope>NUCLEOTIDE SEQUENCE [LARGE SCALE GENOMIC DNA]</scope>
</reference>
<feature type="region of interest" description="Disordered" evidence="1">
    <location>
        <begin position="1"/>
        <end position="29"/>
    </location>
</feature>
<dbReference type="AlphaFoldDB" id="A0AAV0XS72"/>
<evidence type="ECO:0000313" key="2">
    <source>
        <dbReference type="EMBL" id="CAI6371350.1"/>
    </source>
</evidence>
<keyword evidence="3" id="KW-1185">Reference proteome</keyword>
<name>A0AAV0XS72_9HEMI</name>
<evidence type="ECO:0000256" key="1">
    <source>
        <dbReference type="SAM" id="MobiDB-lite"/>
    </source>
</evidence>
<sequence>MDGRKTENHNLNSKSKDIVTTPEGQDHQESLVVGGSGVKIRSNGAGLLLSLPVNRDKSDEGVSSMAPDSDKNAIAETDVLPGTHKRDMLYIIHHRVREISRLKIEDTILIKINLDLFNAHDTGEKVAVATNLTLPDYKRKRSSYEDDEHNRKLSRTSRAALDIHHVIGKYLIHASTTGDIRTKYTNIYTVNISAKLF</sequence>
<organism evidence="2 3">
    <name type="scientific">Macrosiphum euphorbiae</name>
    <name type="common">potato aphid</name>
    <dbReference type="NCBI Taxonomy" id="13131"/>
    <lineage>
        <taxon>Eukaryota</taxon>
        <taxon>Metazoa</taxon>
        <taxon>Ecdysozoa</taxon>
        <taxon>Arthropoda</taxon>
        <taxon>Hexapoda</taxon>
        <taxon>Insecta</taxon>
        <taxon>Pterygota</taxon>
        <taxon>Neoptera</taxon>
        <taxon>Paraneoptera</taxon>
        <taxon>Hemiptera</taxon>
        <taxon>Sternorrhyncha</taxon>
        <taxon>Aphidomorpha</taxon>
        <taxon>Aphidoidea</taxon>
        <taxon>Aphididae</taxon>
        <taxon>Macrosiphini</taxon>
        <taxon>Macrosiphum</taxon>
    </lineage>
</organism>
<comment type="caution">
    <text evidence="2">The sequence shown here is derived from an EMBL/GenBank/DDBJ whole genome shotgun (WGS) entry which is preliminary data.</text>
</comment>
<evidence type="ECO:0000313" key="3">
    <source>
        <dbReference type="Proteomes" id="UP001160148"/>
    </source>
</evidence>